<organism evidence="3 4">
    <name type="scientific">Microbacterium panaciterrae</name>
    <dbReference type="NCBI Taxonomy" id="985759"/>
    <lineage>
        <taxon>Bacteria</taxon>
        <taxon>Bacillati</taxon>
        <taxon>Actinomycetota</taxon>
        <taxon>Actinomycetes</taxon>
        <taxon>Micrococcales</taxon>
        <taxon>Microbacteriaceae</taxon>
        <taxon>Microbacterium</taxon>
    </lineage>
</organism>
<gene>
    <name evidence="3" type="ORF">GCM10023171_37010</name>
</gene>
<accession>A0ABP8PW65</accession>
<keyword evidence="4" id="KW-1185">Reference proteome</keyword>
<keyword evidence="1" id="KW-0175">Coiled coil</keyword>
<name>A0ABP8PW65_9MICO</name>
<sequence length="550" mass="60223">MLLQRWSYLQHLSANSADNLQENCKQISSDAEPESRRLDLREPSYDWDRFAMPRETRPHGGARSRASKRGATGGCASWSIPVEDGAYATVPAWRSRSSWLQLLREMLESVDGMRLWKGRVNIDTVMVVARVDAETADGTSGRGVMTSHETVAKRVGMSSRQVGTARRVIEKLGLAVTIIRGRHLSPQERSKARAAHGRYQEAAASVRALTMPAGAVQAHTGAPGVSEHHSAASSVDTFHLPGTGSVNESSYLSEKSPMRAGARKKAAPRPKPRKKSYPKPERQPRAVEMQRFAWDILQRFLLAEGTRPQEGAPLTPGALRGRKHIGNLMRVLERNRITPARYTVKSLSEALDALIAAGKLPPARYDELRDPFANFAWRLGKLTQLTEGETTLERINRENAERAQRRAEQARQAAALTETDQAAADAAAAAFFAQSHLTRRPKPLARRTDITALVTTIVGAGAQLQTAPTTVQLLAGNITTLHRALVNAGYQLHTADNALEWTGHSQPIRIALHRAGADVTAQLLDTAPYDSPTTITAALAAFAETQKEKR</sequence>
<proteinExistence type="predicted"/>
<dbReference type="Proteomes" id="UP001500731">
    <property type="component" value="Unassembled WGS sequence"/>
</dbReference>
<feature type="coiled-coil region" evidence="1">
    <location>
        <begin position="393"/>
        <end position="420"/>
    </location>
</feature>
<evidence type="ECO:0000313" key="4">
    <source>
        <dbReference type="Proteomes" id="UP001500731"/>
    </source>
</evidence>
<feature type="compositionally biased region" description="Basic and acidic residues" evidence="2">
    <location>
        <begin position="49"/>
        <end position="58"/>
    </location>
</feature>
<evidence type="ECO:0000313" key="3">
    <source>
        <dbReference type="EMBL" id="GAA4492219.1"/>
    </source>
</evidence>
<feature type="compositionally biased region" description="Basic residues" evidence="2">
    <location>
        <begin position="261"/>
        <end position="277"/>
    </location>
</feature>
<feature type="compositionally biased region" description="Polar residues" evidence="2">
    <location>
        <begin position="244"/>
        <end position="253"/>
    </location>
</feature>
<reference evidence="4" key="1">
    <citation type="journal article" date="2019" name="Int. J. Syst. Evol. Microbiol.">
        <title>The Global Catalogue of Microorganisms (GCM) 10K type strain sequencing project: providing services to taxonomists for standard genome sequencing and annotation.</title>
        <authorList>
            <consortium name="The Broad Institute Genomics Platform"/>
            <consortium name="The Broad Institute Genome Sequencing Center for Infectious Disease"/>
            <person name="Wu L."/>
            <person name="Ma J."/>
        </authorList>
    </citation>
    <scope>NUCLEOTIDE SEQUENCE [LARGE SCALE GENOMIC DNA]</scope>
    <source>
        <strain evidence="4">JCM 17839</strain>
    </source>
</reference>
<dbReference type="EMBL" id="BAABGP010000037">
    <property type="protein sequence ID" value="GAA4492219.1"/>
    <property type="molecule type" value="Genomic_DNA"/>
</dbReference>
<feature type="region of interest" description="Disordered" evidence="2">
    <location>
        <begin position="49"/>
        <end position="73"/>
    </location>
</feature>
<feature type="region of interest" description="Disordered" evidence="2">
    <location>
        <begin position="217"/>
        <end position="285"/>
    </location>
</feature>
<comment type="caution">
    <text evidence="3">The sequence shown here is derived from an EMBL/GenBank/DDBJ whole genome shotgun (WGS) entry which is preliminary data.</text>
</comment>
<evidence type="ECO:0000256" key="1">
    <source>
        <dbReference type="SAM" id="Coils"/>
    </source>
</evidence>
<evidence type="ECO:0000256" key="2">
    <source>
        <dbReference type="SAM" id="MobiDB-lite"/>
    </source>
</evidence>
<protein>
    <submittedName>
        <fullName evidence="3">Uncharacterized protein</fullName>
    </submittedName>
</protein>